<evidence type="ECO:0000313" key="2">
    <source>
        <dbReference type="Proteomes" id="UP000887577"/>
    </source>
</evidence>
<dbReference type="Proteomes" id="UP000887577">
    <property type="component" value="Unplaced"/>
</dbReference>
<feature type="region of interest" description="Disordered" evidence="1">
    <location>
        <begin position="1"/>
        <end position="85"/>
    </location>
</feature>
<protein>
    <submittedName>
        <fullName evidence="3">Uncharacterized protein</fullName>
    </submittedName>
</protein>
<proteinExistence type="predicted"/>
<dbReference type="WBParaSite" id="PSU_v2.g12684.t1">
    <property type="protein sequence ID" value="PSU_v2.g12684.t1"/>
    <property type="gene ID" value="PSU_v2.g12684"/>
</dbReference>
<organism evidence="2 3">
    <name type="scientific">Panagrolaimus superbus</name>
    <dbReference type="NCBI Taxonomy" id="310955"/>
    <lineage>
        <taxon>Eukaryota</taxon>
        <taxon>Metazoa</taxon>
        <taxon>Ecdysozoa</taxon>
        <taxon>Nematoda</taxon>
        <taxon>Chromadorea</taxon>
        <taxon>Rhabditida</taxon>
        <taxon>Tylenchina</taxon>
        <taxon>Panagrolaimomorpha</taxon>
        <taxon>Panagrolaimoidea</taxon>
        <taxon>Panagrolaimidae</taxon>
        <taxon>Panagrolaimus</taxon>
    </lineage>
</organism>
<evidence type="ECO:0000313" key="3">
    <source>
        <dbReference type="WBParaSite" id="PSU_v2.g12684.t1"/>
    </source>
</evidence>
<keyword evidence="2" id="KW-1185">Reference proteome</keyword>
<name>A0A914XXK8_9BILA</name>
<evidence type="ECO:0000256" key="1">
    <source>
        <dbReference type="SAM" id="MobiDB-lite"/>
    </source>
</evidence>
<sequence>MPNASVVIEMPKVEEMPKNGEFKNDEIVSSMPSSSDKMPTPADKDMPTPADNPVPSTPHSFIEMPKVEEAPPTEIQTSTSNDEMPPLQKPINEVEASIGFFGAGLFQDLKDSVASFLGSLKKSAKSTDNDNVVLQNEFVENISAITKPYLQISPNLESYATDKEANDQPLETVITDKCHPETSEMPVKNDAKIDGKLFEPMNSDSALSTDKNYGEKIEQSFEAPIFAEENNLPPPPPIFSENHFDTKSEIENAKVDAKKEIVDNFKDDAMVEKIMV</sequence>
<feature type="compositionally biased region" description="Basic and acidic residues" evidence="1">
    <location>
        <begin position="11"/>
        <end position="26"/>
    </location>
</feature>
<dbReference type="AlphaFoldDB" id="A0A914XXK8"/>
<accession>A0A914XXK8</accession>
<reference evidence="3" key="1">
    <citation type="submission" date="2022-11" db="UniProtKB">
        <authorList>
            <consortium name="WormBaseParasite"/>
        </authorList>
    </citation>
    <scope>IDENTIFICATION</scope>
</reference>